<accession>A0A179GTS7</accession>
<comment type="subcellular location">
    <subcellularLocation>
        <location evidence="1">Membrane</location>
        <topology evidence="1">Multi-pass membrane protein</topology>
    </subcellularLocation>
</comment>
<dbReference type="Gene3D" id="3.30.40.10">
    <property type="entry name" value="Zinc/RING finger domain, C3HC4 (zinc finger)"/>
    <property type="match status" value="1"/>
</dbReference>
<keyword evidence="7" id="KW-0472">Membrane</keyword>
<dbReference type="AlphaFoldDB" id="A0A179GTS7"/>
<keyword evidence="6" id="KW-1133">Transmembrane helix</keyword>
<gene>
    <name evidence="10" type="ORF">VFPBJ_03940</name>
</gene>
<evidence type="ECO:0000256" key="8">
    <source>
        <dbReference type="SAM" id="MobiDB-lite"/>
    </source>
</evidence>
<name>A0A179GTS7_PURLI</name>
<reference evidence="10 11" key="1">
    <citation type="submission" date="2016-01" db="EMBL/GenBank/DDBJ databases">
        <title>Biosynthesis of antibiotic leucinostatins and their inhibition on Phytophthora in bio-control Purpureocillium lilacinum.</title>
        <authorList>
            <person name="Wang G."/>
            <person name="Liu Z."/>
            <person name="Lin R."/>
            <person name="Li E."/>
            <person name="Mao Z."/>
            <person name="Ling J."/>
            <person name="Yin W."/>
            <person name="Xie B."/>
        </authorList>
    </citation>
    <scope>NUCLEOTIDE SEQUENCE [LARGE SCALE GENOMIC DNA]</scope>
    <source>
        <strain evidence="10">PLBJ-1</strain>
    </source>
</reference>
<feature type="domain" description="RING-CH-type" evidence="9">
    <location>
        <begin position="23"/>
        <end position="88"/>
    </location>
</feature>
<evidence type="ECO:0000256" key="3">
    <source>
        <dbReference type="ARBA" id="ARBA00022723"/>
    </source>
</evidence>
<evidence type="ECO:0000256" key="7">
    <source>
        <dbReference type="ARBA" id="ARBA00023136"/>
    </source>
</evidence>
<feature type="region of interest" description="Disordered" evidence="8">
    <location>
        <begin position="393"/>
        <end position="416"/>
    </location>
</feature>
<comment type="caution">
    <text evidence="10">The sequence shown here is derived from an EMBL/GenBank/DDBJ whole genome shotgun (WGS) entry which is preliminary data.</text>
</comment>
<sequence length="526" mass="57849">MASQTPTTPALPSAAVQSITAPRPPDAPRRCFICLTDEDPSDPPGSWVDPCPCTLEAHQDCMLSWVTDCERSNKPLLCPVCKSTIELEGPWDLVVAASDAIQSRFTRASPFLLFTGVSMGVQFSLQMYGALALWTFAGKDSLMRFMLGPEMVIDGRASGNARFIKERIWNALVMMNIAPTLLFGKLLPGLSNKVFLPAASVYGMYHVMHEDDFMTWPPSPQLAMAIFPYIRSVYFNLWKEFALPYEIKLNRQLLGLPAPQEGQDQAQGQNQHAANDNQRNAQDRNADGGIVGLLQAVLDALDPDDDQGHPAGANDINRIEIVQEPAEGLEDGQGAEIMVELQIEEVELDENGDPVVQEQPPNPLEDEEPEPHPGAWGEDAPQLHADQELAALPPLDNDQGDQDQNQGGHEVPQAPPRRMGLSAILSNVSNAIVGALIMPGISYAMGEALRLVLPKAWTTVGPRNPWSRYGMVGRPGLLQQQWGRSLVGGCLYVVLKDVVRVYTKSRRVAAMGNRRVKNVDRRRRDK</sequence>
<dbReference type="SMART" id="SM00744">
    <property type="entry name" value="RINGv"/>
    <property type="match status" value="1"/>
</dbReference>
<feature type="region of interest" description="Disordered" evidence="8">
    <location>
        <begin position="1"/>
        <end position="24"/>
    </location>
</feature>
<evidence type="ECO:0000313" key="11">
    <source>
        <dbReference type="Proteomes" id="UP000078240"/>
    </source>
</evidence>
<keyword evidence="4" id="KW-0863">Zinc-finger</keyword>
<dbReference type="GO" id="GO:0016020">
    <property type="term" value="C:membrane"/>
    <property type="evidence" value="ECO:0007669"/>
    <property type="project" value="UniProtKB-SubCell"/>
</dbReference>
<keyword evidence="5" id="KW-0862">Zinc</keyword>
<dbReference type="Proteomes" id="UP000078240">
    <property type="component" value="Unassembled WGS sequence"/>
</dbReference>
<keyword evidence="2" id="KW-0812">Transmembrane</keyword>
<feature type="compositionally biased region" description="Polar residues" evidence="8">
    <location>
        <begin position="1"/>
        <end position="20"/>
    </location>
</feature>
<evidence type="ECO:0000256" key="5">
    <source>
        <dbReference type="ARBA" id="ARBA00022833"/>
    </source>
</evidence>
<evidence type="ECO:0000256" key="4">
    <source>
        <dbReference type="ARBA" id="ARBA00022771"/>
    </source>
</evidence>
<dbReference type="EMBL" id="LSBH01000003">
    <property type="protein sequence ID" value="OAQ81356.1"/>
    <property type="molecule type" value="Genomic_DNA"/>
</dbReference>
<dbReference type="GO" id="GO:0008270">
    <property type="term" value="F:zinc ion binding"/>
    <property type="evidence" value="ECO:0007669"/>
    <property type="project" value="UniProtKB-KW"/>
</dbReference>
<evidence type="ECO:0000256" key="2">
    <source>
        <dbReference type="ARBA" id="ARBA00022692"/>
    </source>
</evidence>
<dbReference type="OrthoDB" id="5817083at2759"/>
<dbReference type="PANTHER" id="PTHR46283">
    <property type="entry name" value="E3 UBIQUITIN-PROTEIN LIGASE MARCH5"/>
    <property type="match status" value="1"/>
</dbReference>
<evidence type="ECO:0000259" key="9">
    <source>
        <dbReference type="PROSITE" id="PS51292"/>
    </source>
</evidence>
<evidence type="ECO:0000256" key="1">
    <source>
        <dbReference type="ARBA" id="ARBA00004141"/>
    </source>
</evidence>
<dbReference type="InterPro" id="IPR013083">
    <property type="entry name" value="Znf_RING/FYVE/PHD"/>
</dbReference>
<dbReference type="PROSITE" id="PS51292">
    <property type="entry name" value="ZF_RING_CH"/>
    <property type="match status" value="1"/>
</dbReference>
<dbReference type="SUPFAM" id="SSF57850">
    <property type="entry name" value="RING/U-box"/>
    <property type="match status" value="1"/>
</dbReference>
<feature type="region of interest" description="Disordered" evidence="8">
    <location>
        <begin position="259"/>
        <end position="285"/>
    </location>
</feature>
<proteinExistence type="predicted"/>
<keyword evidence="3" id="KW-0479">Metal-binding</keyword>
<evidence type="ECO:0000256" key="6">
    <source>
        <dbReference type="ARBA" id="ARBA00022989"/>
    </source>
</evidence>
<organism evidence="10 11">
    <name type="scientific">Purpureocillium lilacinum</name>
    <name type="common">Paecilomyces lilacinus</name>
    <dbReference type="NCBI Taxonomy" id="33203"/>
    <lineage>
        <taxon>Eukaryota</taxon>
        <taxon>Fungi</taxon>
        <taxon>Dikarya</taxon>
        <taxon>Ascomycota</taxon>
        <taxon>Pezizomycotina</taxon>
        <taxon>Sordariomycetes</taxon>
        <taxon>Hypocreomycetidae</taxon>
        <taxon>Hypocreales</taxon>
        <taxon>Ophiocordycipitaceae</taxon>
        <taxon>Purpureocillium</taxon>
    </lineage>
</organism>
<dbReference type="InterPro" id="IPR011016">
    <property type="entry name" value="Znf_RING-CH"/>
</dbReference>
<protein>
    <submittedName>
        <fullName evidence="10">RING finger domain-containing protein</fullName>
    </submittedName>
</protein>
<feature type="compositionally biased region" description="Low complexity" evidence="8">
    <location>
        <begin position="260"/>
        <end position="278"/>
    </location>
</feature>
<feature type="region of interest" description="Disordered" evidence="8">
    <location>
        <begin position="348"/>
        <end position="380"/>
    </location>
</feature>
<evidence type="ECO:0000313" key="10">
    <source>
        <dbReference type="EMBL" id="OAQ81356.1"/>
    </source>
</evidence>